<dbReference type="AlphaFoldDB" id="A0A482V9K5"/>
<accession>A0A482V9K5</accession>
<dbReference type="Proteomes" id="UP000292052">
    <property type="component" value="Unassembled WGS sequence"/>
</dbReference>
<reference evidence="1 2" key="1">
    <citation type="submission" date="2017-03" db="EMBL/GenBank/DDBJ databases">
        <title>Genome of the blue death feigning beetle - Asbolus verrucosus.</title>
        <authorList>
            <person name="Rider S.D."/>
        </authorList>
    </citation>
    <scope>NUCLEOTIDE SEQUENCE [LARGE SCALE GENOMIC DNA]</scope>
    <source>
        <strain evidence="1">Butters</strain>
        <tissue evidence="1">Head and leg muscle</tissue>
    </source>
</reference>
<evidence type="ECO:0000313" key="2">
    <source>
        <dbReference type="Proteomes" id="UP000292052"/>
    </source>
</evidence>
<proteinExistence type="predicted"/>
<feature type="non-terminal residue" evidence="1">
    <location>
        <position position="1"/>
    </location>
</feature>
<name>A0A482V9K5_ASBVE</name>
<keyword evidence="2" id="KW-1185">Reference proteome</keyword>
<protein>
    <submittedName>
        <fullName evidence="1">Uncharacterized protein</fullName>
    </submittedName>
</protein>
<evidence type="ECO:0000313" key="1">
    <source>
        <dbReference type="EMBL" id="RZB39914.1"/>
    </source>
</evidence>
<gene>
    <name evidence="1" type="ORF">BDFB_010008</name>
</gene>
<dbReference type="OrthoDB" id="10281776at2759"/>
<comment type="caution">
    <text evidence="1">The sequence shown here is derived from an EMBL/GenBank/DDBJ whole genome shotgun (WGS) entry which is preliminary data.</text>
</comment>
<organism evidence="1 2">
    <name type="scientific">Asbolus verrucosus</name>
    <name type="common">Desert ironclad beetle</name>
    <dbReference type="NCBI Taxonomy" id="1661398"/>
    <lineage>
        <taxon>Eukaryota</taxon>
        <taxon>Metazoa</taxon>
        <taxon>Ecdysozoa</taxon>
        <taxon>Arthropoda</taxon>
        <taxon>Hexapoda</taxon>
        <taxon>Insecta</taxon>
        <taxon>Pterygota</taxon>
        <taxon>Neoptera</taxon>
        <taxon>Endopterygota</taxon>
        <taxon>Coleoptera</taxon>
        <taxon>Polyphaga</taxon>
        <taxon>Cucujiformia</taxon>
        <taxon>Tenebrionidae</taxon>
        <taxon>Pimeliinae</taxon>
        <taxon>Asbolus</taxon>
    </lineage>
</organism>
<dbReference type="EMBL" id="QDEB01124161">
    <property type="protein sequence ID" value="RZB39914.1"/>
    <property type="molecule type" value="Genomic_DNA"/>
</dbReference>
<sequence>RSHSAGVEKLKITDAAAKEAHHCSIRAPALNNVYLKCANCNFGKKLQCLKLTVLDVETVVSRRWNRSNGPPMRINSLPDCFQPGLFNGIENPRLRGCTRHKRFDNLLFHTLH</sequence>